<protein>
    <submittedName>
        <fullName evidence="1">Uncharacterized protein</fullName>
    </submittedName>
</protein>
<gene>
    <name evidence="1" type="ORF">FGIG_12666</name>
</gene>
<organism evidence="1 2">
    <name type="scientific">Fasciola gigantica</name>
    <name type="common">Giant liver fluke</name>
    <dbReference type="NCBI Taxonomy" id="46835"/>
    <lineage>
        <taxon>Eukaryota</taxon>
        <taxon>Metazoa</taxon>
        <taxon>Spiralia</taxon>
        <taxon>Lophotrochozoa</taxon>
        <taxon>Platyhelminthes</taxon>
        <taxon>Trematoda</taxon>
        <taxon>Digenea</taxon>
        <taxon>Plagiorchiida</taxon>
        <taxon>Echinostomata</taxon>
        <taxon>Echinostomatoidea</taxon>
        <taxon>Fasciolidae</taxon>
        <taxon>Fasciola</taxon>
    </lineage>
</organism>
<sequence>MGPHIDTSVICGETSAIAVRVIHDVVVRHSTIIEQMMTLLSNTLMSAECWSSTFVVDTFIKTSFS</sequence>
<name>A0A504Z1M5_FASGI</name>
<evidence type="ECO:0000313" key="2">
    <source>
        <dbReference type="Proteomes" id="UP000316759"/>
    </source>
</evidence>
<reference evidence="1 2" key="1">
    <citation type="submission" date="2019-04" db="EMBL/GenBank/DDBJ databases">
        <title>Annotation for the trematode Fasciola gigantica.</title>
        <authorList>
            <person name="Choi Y.-J."/>
        </authorList>
    </citation>
    <scope>NUCLEOTIDE SEQUENCE [LARGE SCALE GENOMIC DNA]</scope>
    <source>
        <strain evidence="1">Uganda_cow_1</strain>
    </source>
</reference>
<accession>A0A504Z1M5</accession>
<keyword evidence="2" id="KW-1185">Reference proteome</keyword>
<proteinExistence type="predicted"/>
<comment type="caution">
    <text evidence="1">The sequence shown here is derived from an EMBL/GenBank/DDBJ whole genome shotgun (WGS) entry which is preliminary data.</text>
</comment>
<dbReference type="AlphaFoldDB" id="A0A504Z1M5"/>
<dbReference type="EMBL" id="SUNJ01005173">
    <property type="protein sequence ID" value="TPP63838.1"/>
    <property type="molecule type" value="Genomic_DNA"/>
</dbReference>
<dbReference type="Proteomes" id="UP000316759">
    <property type="component" value="Unassembled WGS sequence"/>
</dbReference>
<evidence type="ECO:0000313" key="1">
    <source>
        <dbReference type="EMBL" id="TPP63838.1"/>
    </source>
</evidence>